<evidence type="ECO:0000313" key="2">
    <source>
        <dbReference type="EMBL" id="CAH2042454.1"/>
    </source>
</evidence>
<feature type="signal peptide" evidence="1">
    <location>
        <begin position="1"/>
        <end position="19"/>
    </location>
</feature>
<evidence type="ECO:0000313" key="3">
    <source>
        <dbReference type="Proteomes" id="UP000837857"/>
    </source>
</evidence>
<accession>A0ABN8I4C5</accession>
<organism evidence="2 3">
    <name type="scientific">Iphiclides podalirius</name>
    <name type="common">scarce swallowtail</name>
    <dbReference type="NCBI Taxonomy" id="110791"/>
    <lineage>
        <taxon>Eukaryota</taxon>
        <taxon>Metazoa</taxon>
        <taxon>Ecdysozoa</taxon>
        <taxon>Arthropoda</taxon>
        <taxon>Hexapoda</taxon>
        <taxon>Insecta</taxon>
        <taxon>Pterygota</taxon>
        <taxon>Neoptera</taxon>
        <taxon>Endopterygota</taxon>
        <taxon>Lepidoptera</taxon>
        <taxon>Glossata</taxon>
        <taxon>Ditrysia</taxon>
        <taxon>Papilionoidea</taxon>
        <taxon>Papilionidae</taxon>
        <taxon>Papilioninae</taxon>
        <taxon>Iphiclides</taxon>
    </lineage>
</organism>
<dbReference type="Proteomes" id="UP000837857">
    <property type="component" value="Chromosome 14"/>
</dbReference>
<feature type="non-terminal residue" evidence="2">
    <location>
        <position position="101"/>
    </location>
</feature>
<name>A0ABN8I4C5_9NEOP</name>
<feature type="chain" id="PRO_5047238686" evidence="1">
    <location>
        <begin position="20"/>
        <end position="101"/>
    </location>
</feature>
<proteinExistence type="predicted"/>
<reference evidence="2" key="1">
    <citation type="submission" date="2022-03" db="EMBL/GenBank/DDBJ databases">
        <authorList>
            <person name="Martin H S."/>
        </authorList>
    </citation>
    <scope>NUCLEOTIDE SEQUENCE</scope>
</reference>
<dbReference type="EMBL" id="OW152826">
    <property type="protein sequence ID" value="CAH2042454.1"/>
    <property type="molecule type" value="Genomic_DNA"/>
</dbReference>
<evidence type="ECO:0000256" key="1">
    <source>
        <dbReference type="SAM" id="SignalP"/>
    </source>
</evidence>
<sequence>MKVMLSSTFVLCCMAVALALPTREIEEVHQRNAAVDILQPQESRWGWGNGGVDVEARAEAAGVASAANFDIDGFGGRRDFEIGAAGEAGVDFAAGGFGGGW</sequence>
<keyword evidence="1" id="KW-0732">Signal</keyword>
<keyword evidence="3" id="KW-1185">Reference proteome</keyword>
<protein>
    <submittedName>
        <fullName evidence="2">Uncharacterized protein</fullName>
    </submittedName>
</protein>
<gene>
    <name evidence="2" type="ORF">IPOD504_LOCUS3836</name>
</gene>